<dbReference type="SMART" id="SM00822">
    <property type="entry name" value="PKS_KR"/>
    <property type="match status" value="1"/>
</dbReference>
<dbReference type="GO" id="GO:0016020">
    <property type="term" value="C:membrane"/>
    <property type="evidence" value="ECO:0007669"/>
    <property type="project" value="TreeGrafter"/>
</dbReference>
<evidence type="ECO:0000313" key="5">
    <source>
        <dbReference type="Proteomes" id="UP000293519"/>
    </source>
</evidence>
<dbReference type="Gene3D" id="3.40.50.720">
    <property type="entry name" value="NAD(P)-binding Rossmann-like Domain"/>
    <property type="match status" value="1"/>
</dbReference>
<evidence type="ECO:0000256" key="2">
    <source>
        <dbReference type="ARBA" id="ARBA00023002"/>
    </source>
</evidence>
<gene>
    <name evidence="4" type="ORF">EV141_2355</name>
</gene>
<dbReference type="RefSeq" id="WP_130486137.1">
    <property type="nucleotide sequence ID" value="NZ_SGWW01000005.1"/>
</dbReference>
<name>A0A4Q7LL92_9MICO</name>
<dbReference type="Proteomes" id="UP000293519">
    <property type="component" value="Unassembled WGS sequence"/>
</dbReference>
<proteinExistence type="inferred from homology"/>
<dbReference type="CDD" id="cd05233">
    <property type="entry name" value="SDR_c"/>
    <property type="match status" value="1"/>
</dbReference>
<evidence type="ECO:0000313" key="4">
    <source>
        <dbReference type="EMBL" id="RZS54358.1"/>
    </source>
</evidence>
<dbReference type="PIRSF" id="PIRSF000126">
    <property type="entry name" value="11-beta-HSD1"/>
    <property type="match status" value="1"/>
</dbReference>
<dbReference type="PRINTS" id="PR00081">
    <property type="entry name" value="GDHRDH"/>
</dbReference>
<dbReference type="InterPro" id="IPR036291">
    <property type="entry name" value="NAD(P)-bd_dom_sf"/>
</dbReference>
<sequence length="252" mass="26724">MTSRALITGATAGIGLEFARQLAARGTGLVLVARDGERLARVARELGDEHGVVVETLAADLHTDDGVRAVDARVAALEKPVDLLINNAGYGIGGDLAATDPDDEQKHLAIHVAVPLRLTQTALRRMLATGGGRIAIVSSVAAFTPRGTYGAAKAWGVSFARWANLSYGPRGVSVTAIAPGFVRTEFHERMGVDVSGIPEALWLDAPTVVRQSLRAIDRGRSVVIPTVRWRVIAALARILPDRLSAAGQFRSR</sequence>
<keyword evidence="2" id="KW-0560">Oxidoreductase</keyword>
<dbReference type="InterPro" id="IPR002347">
    <property type="entry name" value="SDR_fam"/>
</dbReference>
<dbReference type="EMBL" id="SGWW01000005">
    <property type="protein sequence ID" value="RZS54358.1"/>
    <property type="molecule type" value="Genomic_DNA"/>
</dbReference>
<dbReference type="GO" id="GO:0016491">
    <property type="term" value="F:oxidoreductase activity"/>
    <property type="evidence" value="ECO:0007669"/>
    <property type="project" value="UniProtKB-KW"/>
</dbReference>
<reference evidence="4 5" key="1">
    <citation type="journal article" date="2015" name="Stand. Genomic Sci.">
        <title>Genomic Encyclopedia of Bacterial and Archaeal Type Strains, Phase III: the genomes of soil and plant-associated and newly described type strains.</title>
        <authorList>
            <person name="Whitman W.B."/>
            <person name="Woyke T."/>
            <person name="Klenk H.P."/>
            <person name="Zhou Y."/>
            <person name="Lilburn T.G."/>
            <person name="Beck B.J."/>
            <person name="De Vos P."/>
            <person name="Vandamme P."/>
            <person name="Eisen J.A."/>
            <person name="Garrity G."/>
            <person name="Hugenholtz P."/>
            <person name="Kyrpides N.C."/>
        </authorList>
    </citation>
    <scope>NUCLEOTIDE SEQUENCE [LARGE SCALE GENOMIC DNA]</scope>
    <source>
        <strain evidence="4 5">CV2</strain>
    </source>
</reference>
<dbReference type="PANTHER" id="PTHR44196">
    <property type="entry name" value="DEHYDROGENASE/REDUCTASE SDR FAMILY MEMBER 7B"/>
    <property type="match status" value="1"/>
</dbReference>
<organism evidence="4 5">
    <name type="scientific">Microcella putealis</name>
    <dbReference type="NCBI Taxonomy" id="337005"/>
    <lineage>
        <taxon>Bacteria</taxon>
        <taxon>Bacillati</taxon>
        <taxon>Actinomycetota</taxon>
        <taxon>Actinomycetes</taxon>
        <taxon>Micrococcales</taxon>
        <taxon>Microbacteriaceae</taxon>
        <taxon>Microcella</taxon>
    </lineage>
</organism>
<comment type="similarity">
    <text evidence="1">Belongs to the short-chain dehydrogenases/reductases (SDR) family.</text>
</comment>
<evidence type="ECO:0000259" key="3">
    <source>
        <dbReference type="SMART" id="SM00822"/>
    </source>
</evidence>
<dbReference type="AlphaFoldDB" id="A0A4Q7LL92"/>
<evidence type="ECO:0000256" key="1">
    <source>
        <dbReference type="ARBA" id="ARBA00006484"/>
    </source>
</evidence>
<dbReference type="OrthoDB" id="9797538at2"/>
<dbReference type="SUPFAM" id="SSF51735">
    <property type="entry name" value="NAD(P)-binding Rossmann-fold domains"/>
    <property type="match status" value="1"/>
</dbReference>
<comment type="caution">
    <text evidence="4">The sequence shown here is derived from an EMBL/GenBank/DDBJ whole genome shotgun (WGS) entry which is preliminary data.</text>
</comment>
<protein>
    <recommendedName>
        <fullName evidence="3">Ketoreductase domain-containing protein</fullName>
    </recommendedName>
</protein>
<dbReference type="InterPro" id="IPR057326">
    <property type="entry name" value="KR_dom"/>
</dbReference>
<dbReference type="PANTHER" id="PTHR44196:SF2">
    <property type="entry name" value="SHORT-CHAIN DEHYDROGENASE-RELATED"/>
    <property type="match status" value="1"/>
</dbReference>
<feature type="domain" description="Ketoreductase" evidence="3">
    <location>
        <begin position="3"/>
        <end position="180"/>
    </location>
</feature>
<accession>A0A4Q7LL92</accession>
<keyword evidence="5" id="KW-1185">Reference proteome</keyword>
<dbReference type="Pfam" id="PF00106">
    <property type="entry name" value="adh_short"/>
    <property type="match status" value="1"/>
</dbReference>